<name>A0ACC1UC02_9AGAR</name>
<evidence type="ECO:0000313" key="2">
    <source>
        <dbReference type="Proteomes" id="UP001163835"/>
    </source>
</evidence>
<protein>
    <submittedName>
        <fullName evidence="1">Uncharacterized protein</fullName>
    </submittedName>
</protein>
<evidence type="ECO:0000313" key="1">
    <source>
        <dbReference type="EMBL" id="KAJ3814101.1"/>
    </source>
</evidence>
<comment type="caution">
    <text evidence="1">The sequence shown here is derived from an EMBL/GenBank/DDBJ whole genome shotgun (WGS) entry which is preliminary data.</text>
</comment>
<keyword evidence="2" id="KW-1185">Reference proteome</keyword>
<organism evidence="1 2">
    <name type="scientific">Lentinula aff. lateritia</name>
    <dbReference type="NCBI Taxonomy" id="2804960"/>
    <lineage>
        <taxon>Eukaryota</taxon>
        <taxon>Fungi</taxon>
        <taxon>Dikarya</taxon>
        <taxon>Basidiomycota</taxon>
        <taxon>Agaricomycotina</taxon>
        <taxon>Agaricomycetes</taxon>
        <taxon>Agaricomycetidae</taxon>
        <taxon>Agaricales</taxon>
        <taxon>Marasmiineae</taxon>
        <taxon>Omphalotaceae</taxon>
        <taxon>Lentinula</taxon>
    </lineage>
</organism>
<gene>
    <name evidence="1" type="ORF">F5876DRAFT_62603</name>
</gene>
<sequence>MRHRYTLLTPLLLQLLGSRLVEHTIPRHWWNHAQPILIDPDPPGFTAPTYPFKTTSLGFPSSGFKYLISFPNMKNDVYTPAYPHVEIQMVIGRSTMSMGCDFTILFYIYLGDRYFPKSTSRERRVYSRVPTPAVNISE</sequence>
<accession>A0ACC1UC02</accession>
<dbReference type="EMBL" id="MU794976">
    <property type="protein sequence ID" value="KAJ3814101.1"/>
    <property type="molecule type" value="Genomic_DNA"/>
</dbReference>
<proteinExistence type="predicted"/>
<reference evidence="1" key="1">
    <citation type="submission" date="2022-09" db="EMBL/GenBank/DDBJ databases">
        <title>A Global Phylogenomic Analysis of the Shiitake Genus Lentinula.</title>
        <authorList>
            <consortium name="DOE Joint Genome Institute"/>
            <person name="Sierra-Patev S."/>
            <person name="Min B."/>
            <person name="Naranjo-Ortiz M."/>
            <person name="Looney B."/>
            <person name="Konkel Z."/>
            <person name="Slot J.C."/>
            <person name="Sakamoto Y."/>
            <person name="Steenwyk J.L."/>
            <person name="Rokas A."/>
            <person name="Carro J."/>
            <person name="Camarero S."/>
            <person name="Ferreira P."/>
            <person name="Molpeceres G."/>
            <person name="Ruiz-Duenas F.J."/>
            <person name="Serrano A."/>
            <person name="Henrissat B."/>
            <person name="Drula E."/>
            <person name="Hughes K.W."/>
            <person name="Mata J.L."/>
            <person name="Ishikawa N.K."/>
            <person name="Vargas-Isla R."/>
            <person name="Ushijima S."/>
            <person name="Smith C.A."/>
            <person name="Ahrendt S."/>
            <person name="Andreopoulos W."/>
            <person name="He G."/>
            <person name="Labutti K."/>
            <person name="Lipzen A."/>
            <person name="Ng V."/>
            <person name="Riley R."/>
            <person name="Sandor L."/>
            <person name="Barry K."/>
            <person name="Martinez A.T."/>
            <person name="Xiao Y."/>
            <person name="Gibbons J.G."/>
            <person name="Terashima K."/>
            <person name="Grigoriev I.V."/>
            <person name="Hibbett D.S."/>
        </authorList>
    </citation>
    <scope>NUCLEOTIDE SEQUENCE</scope>
    <source>
        <strain evidence="1">TMI1499</strain>
    </source>
</reference>
<dbReference type="Proteomes" id="UP001163835">
    <property type="component" value="Unassembled WGS sequence"/>
</dbReference>